<keyword evidence="2" id="KW-1185">Reference proteome</keyword>
<comment type="caution">
    <text evidence="1">The sequence shown here is derived from an EMBL/GenBank/DDBJ whole genome shotgun (WGS) entry which is preliminary data.</text>
</comment>
<reference evidence="1 2" key="1">
    <citation type="submission" date="2018-06" db="EMBL/GenBank/DDBJ databases">
        <title>Genomic Encyclopedia of Type Strains, Phase IV (KMG-IV): sequencing the most valuable type-strain genomes for metagenomic binning, comparative biology and taxonomic classification.</title>
        <authorList>
            <person name="Goeker M."/>
        </authorList>
    </citation>
    <scope>NUCLEOTIDE SEQUENCE [LARGE SCALE GENOMIC DNA]</scope>
    <source>
        <strain evidence="1 2">DSM 24032</strain>
    </source>
</reference>
<organism evidence="1 2">
    <name type="scientific">Arenicella xantha</name>
    <dbReference type="NCBI Taxonomy" id="644221"/>
    <lineage>
        <taxon>Bacteria</taxon>
        <taxon>Pseudomonadati</taxon>
        <taxon>Pseudomonadota</taxon>
        <taxon>Gammaproteobacteria</taxon>
        <taxon>Arenicellales</taxon>
        <taxon>Arenicellaceae</taxon>
        <taxon>Arenicella</taxon>
    </lineage>
</organism>
<dbReference type="EMBL" id="QNRT01000001">
    <property type="protein sequence ID" value="RBP52895.1"/>
    <property type="molecule type" value="Genomic_DNA"/>
</dbReference>
<dbReference type="AlphaFoldDB" id="A0A395JQQ7"/>
<evidence type="ECO:0000313" key="1">
    <source>
        <dbReference type="EMBL" id="RBP52895.1"/>
    </source>
</evidence>
<protein>
    <submittedName>
        <fullName evidence="1">Uncharacterized protein</fullName>
    </submittedName>
</protein>
<evidence type="ECO:0000313" key="2">
    <source>
        <dbReference type="Proteomes" id="UP000253083"/>
    </source>
</evidence>
<dbReference type="InParanoid" id="A0A395JQQ7"/>
<sequence length="267" mass="31551">MSPELRSLRWTVIKPKLIMMTMRRININMERCRIIFFDLEFYVPTESRREGGFCYNPWDKKSKLLGGSFLSLSPTNDFTQEDSYLNEMIQPLWLWNHDSERSLLENIFGYMEKILQFVSKDNSPSVSPLLCGIGITTSDVPVLFELFKRYKILSNAEAFQFQSQFRSIDLSQVAIGVFNHKHDFLYPKTKGNLTTKYFGSNVFDDGRSVWDLYERQCLSEIEERTHAEVLYTLKLYSSILRDFRQSKKHERRIQNLEKLLVKFKSKS</sequence>
<gene>
    <name evidence="1" type="ORF">DFR28_101279</name>
</gene>
<dbReference type="Proteomes" id="UP000253083">
    <property type="component" value="Unassembled WGS sequence"/>
</dbReference>
<proteinExistence type="predicted"/>
<accession>A0A395JQQ7</accession>
<name>A0A395JQQ7_9GAMM</name>